<evidence type="ECO:0000259" key="5">
    <source>
        <dbReference type="SMART" id="SM00382"/>
    </source>
</evidence>
<dbReference type="Pfam" id="PF17871">
    <property type="entry name" value="AAA_lid_9"/>
    <property type="match status" value="1"/>
</dbReference>
<keyword evidence="7" id="KW-0378">Hydrolase</keyword>
<dbReference type="Pfam" id="PF10431">
    <property type="entry name" value="ClpB_D2-small"/>
    <property type="match status" value="1"/>
</dbReference>
<keyword evidence="7" id="KW-0645">Protease</keyword>
<dbReference type="CDD" id="cd00009">
    <property type="entry name" value="AAA"/>
    <property type="match status" value="1"/>
</dbReference>
<evidence type="ECO:0000256" key="2">
    <source>
        <dbReference type="ARBA" id="ARBA00022741"/>
    </source>
</evidence>
<dbReference type="InterPro" id="IPR004176">
    <property type="entry name" value="Clp_R_N"/>
</dbReference>
<dbReference type="Proteomes" id="UP000245462">
    <property type="component" value="Unassembled WGS sequence"/>
</dbReference>
<organism evidence="7 8">
    <name type="scientific">Porphyromonas loveana</name>
    <dbReference type="NCBI Taxonomy" id="1884669"/>
    <lineage>
        <taxon>Bacteria</taxon>
        <taxon>Pseudomonadati</taxon>
        <taxon>Bacteroidota</taxon>
        <taxon>Bacteroidia</taxon>
        <taxon>Bacteroidales</taxon>
        <taxon>Porphyromonadaceae</taxon>
        <taxon>Porphyromonas</taxon>
    </lineage>
</organism>
<dbReference type="InterPro" id="IPR036628">
    <property type="entry name" value="Clp_N_dom_sf"/>
</dbReference>
<keyword evidence="2" id="KW-0547">Nucleotide-binding</keyword>
<evidence type="ECO:0000259" key="6">
    <source>
        <dbReference type="SMART" id="SM01086"/>
    </source>
</evidence>
<evidence type="ECO:0000313" key="7">
    <source>
        <dbReference type="EMBL" id="PVZ13328.1"/>
    </source>
</evidence>
<dbReference type="InterPro" id="IPR027417">
    <property type="entry name" value="P-loop_NTPase"/>
</dbReference>
<gene>
    <name evidence="7" type="ORF">C7382_10321</name>
</gene>
<dbReference type="Gene3D" id="1.10.1780.10">
    <property type="entry name" value="Clp, N-terminal domain"/>
    <property type="match status" value="1"/>
</dbReference>
<dbReference type="InterPro" id="IPR003959">
    <property type="entry name" value="ATPase_AAA_core"/>
</dbReference>
<dbReference type="GO" id="GO:0005737">
    <property type="term" value="C:cytoplasm"/>
    <property type="evidence" value="ECO:0007669"/>
    <property type="project" value="TreeGrafter"/>
</dbReference>
<keyword evidence="3 7" id="KW-0067">ATP-binding</keyword>
<dbReference type="PROSITE" id="PS00675">
    <property type="entry name" value="SIGMA54_INTERACT_1"/>
    <property type="match status" value="1"/>
</dbReference>
<sequence>MMDFLNLDESLHTAIRISKGIAREYGNAVYTPSHLLRSLLHKDVGLSAFVESLDKDVAFLMEWADVHIESCEKLSGVSEIEADKRISSVFEEADNVRLKLGLLQINPICVLCALAKPEVGYSSDQLKSFPIREKEILDFFLSGGDVQKQILQRMNVEGDATGMPLSQTNLLKFCIDKTAEAREGKLHAIVCRDREVRQMTEILGRWTKPNVMLIGDSGVGKTAMAEGLAFGIVRGNVPSFLTDTTVWELDCGALIAGATYKGEIEDRLKNIIQELRQSERVILFIDEIHVLLDPKQGNSGAANILKPELSKGNLIVIGATTIDEYRKLIEPDHAFSRRFEVLRISEPVTEDAVQMVTFMLEAYRDFHQLEVDEKALSASVHLARRYVKDRKLPDSAIDLLDRTMSAVKMVNESSQSDSLWLIGELATLGQEKETFSEDALIEKLVRLHQSVMSRISPIIQMQLDGISEVDTSMGAEELFDMLSRLAEQLEAFSKEKIQCVTEEHIAAIVSIKTGIPIGKIRAEEKERLLGMENLLRQRVVGQDNAIRSVTDAILESRSGMNKPGQPIGSFFFLGPTGTGKTELAKTLAEALFNDEKAMIRFDMSEFKEEHSAALLYGAPPGYVGYEEGGLLVNKIRQQPYAVVLFDEIEKAHPSVYDIFLQIMDEGKLHDRLGKEGDFSNAIVIFTSNVGSEWIAKELSEGRQPTTLQMMEVMGNHFRPEFLARLSEIIPFAPIGDSILLQILEIQLRGLHQLLDAQDMVLELTDEAKHMLAFKGFTPRYGARQVSGVIRNYLRRPISRMILTGEIKKGDTLYGSLDEREELIWDILPSKTK</sequence>
<dbReference type="InterPro" id="IPR025662">
    <property type="entry name" value="Sigma_54_int_dom_ATP-bd_1"/>
</dbReference>
<dbReference type="InterPro" id="IPR041546">
    <property type="entry name" value="ClpA/ClpB_AAA_lid"/>
</dbReference>
<dbReference type="GO" id="GO:0034605">
    <property type="term" value="P:cellular response to heat"/>
    <property type="evidence" value="ECO:0007669"/>
    <property type="project" value="TreeGrafter"/>
</dbReference>
<evidence type="ECO:0000256" key="1">
    <source>
        <dbReference type="ARBA" id="ARBA00022737"/>
    </source>
</evidence>
<dbReference type="GO" id="GO:0016887">
    <property type="term" value="F:ATP hydrolysis activity"/>
    <property type="evidence" value="ECO:0007669"/>
    <property type="project" value="InterPro"/>
</dbReference>
<comment type="caution">
    <text evidence="7">The sequence shown here is derived from an EMBL/GenBank/DDBJ whole genome shotgun (WGS) entry which is preliminary data.</text>
</comment>
<evidence type="ECO:0000256" key="3">
    <source>
        <dbReference type="ARBA" id="ARBA00022840"/>
    </source>
</evidence>
<evidence type="ECO:0000313" key="8">
    <source>
        <dbReference type="Proteomes" id="UP000245462"/>
    </source>
</evidence>
<reference evidence="7 8" key="1">
    <citation type="submission" date="2018-04" db="EMBL/GenBank/DDBJ databases">
        <title>Genomic Encyclopedia of Type Strains, Phase IV (KMG-IV): sequencing the most valuable type-strain genomes for metagenomic binning, comparative biology and taxonomic classification.</title>
        <authorList>
            <person name="Goeker M."/>
        </authorList>
    </citation>
    <scope>NUCLEOTIDE SEQUENCE [LARGE SCALE GENOMIC DNA]</scope>
    <source>
        <strain evidence="7 8">DSM 28520</strain>
    </source>
</reference>
<evidence type="ECO:0000256" key="4">
    <source>
        <dbReference type="ARBA" id="ARBA00023186"/>
    </source>
</evidence>
<dbReference type="Pfam" id="PF00004">
    <property type="entry name" value="AAA"/>
    <property type="match status" value="1"/>
</dbReference>
<dbReference type="EMBL" id="QEKY01000003">
    <property type="protein sequence ID" value="PVZ13328.1"/>
    <property type="molecule type" value="Genomic_DNA"/>
</dbReference>
<dbReference type="PANTHER" id="PTHR11638:SF18">
    <property type="entry name" value="HEAT SHOCK PROTEIN 104"/>
    <property type="match status" value="1"/>
</dbReference>
<dbReference type="FunFam" id="3.40.50.300:FF:000025">
    <property type="entry name" value="ATP-dependent Clp protease subunit"/>
    <property type="match status" value="1"/>
</dbReference>
<feature type="domain" description="AAA+ ATPase" evidence="5">
    <location>
        <begin position="207"/>
        <end position="345"/>
    </location>
</feature>
<dbReference type="Pfam" id="PF07724">
    <property type="entry name" value="AAA_2"/>
    <property type="match status" value="1"/>
</dbReference>
<dbReference type="PRINTS" id="PR00300">
    <property type="entry name" value="CLPPROTEASEA"/>
</dbReference>
<dbReference type="Gene3D" id="1.10.8.60">
    <property type="match status" value="2"/>
</dbReference>
<dbReference type="InterPro" id="IPR001270">
    <property type="entry name" value="ClpA/B"/>
</dbReference>
<dbReference type="Gene3D" id="3.40.50.300">
    <property type="entry name" value="P-loop containing nucleotide triphosphate hydrolases"/>
    <property type="match status" value="2"/>
</dbReference>
<keyword evidence="4" id="KW-0143">Chaperone</keyword>
<name>A0A2U1FMB2_9PORP</name>
<dbReference type="GO" id="GO:0008233">
    <property type="term" value="F:peptidase activity"/>
    <property type="evidence" value="ECO:0007669"/>
    <property type="project" value="UniProtKB-KW"/>
</dbReference>
<dbReference type="SUPFAM" id="SSF52540">
    <property type="entry name" value="P-loop containing nucleoside triphosphate hydrolases"/>
    <property type="match status" value="2"/>
</dbReference>
<keyword evidence="1" id="KW-0677">Repeat</keyword>
<dbReference type="Pfam" id="PF02861">
    <property type="entry name" value="Clp_N"/>
    <property type="match status" value="1"/>
</dbReference>
<accession>A0A2U1FMB2</accession>
<dbReference type="GO" id="GO:0006508">
    <property type="term" value="P:proteolysis"/>
    <property type="evidence" value="ECO:0007669"/>
    <property type="project" value="UniProtKB-KW"/>
</dbReference>
<proteinExistence type="predicted"/>
<feature type="domain" description="Clp ATPase C-terminal" evidence="6">
    <location>
        <begin position="734"/>
        <end position="824"/>
    </location>
</feature>
<dbReference type="PANTHER" id="PTHR11638">
    <property type="entry name" value="ATP-DEPENDENT CLP PROTEASE"/>
    <property type="match status" value="1"/>
</dbReference>
<dbReference type="CDD" id="cd19499">
    <property type="entry name" value="RecA-like_ClpB_Hsp104-like"/>
    <property type="match status" value="1"/>
</dbReference>
<dbReference type="SMART" id="SM00382">
    <property type="entry name" value="AAA"/>
    <property type="match status" value="2"/>
</dbReference>
<dbReference type="InterPro" id="IPR003593">
    <property type="entry name" value="AAA+_ATPase"/>
</dbReference>
<dbReference type="SUPFAM" id="SSF81923">
    <property type="entry name" value="Double Clp-N motif"/>
    <property type="match status" value="1"/>
</dbReference>
<feature type="domain" description="AAA+ ATPase" evidence="5">
    <location>
        <begin position="566"/>
        <end position="735"/>
    </location>
</feature>
<keyword evidence="8" id="KW-1185">Reference proteome</keyword>
<dbReference type="AlphaFoldDB" id="A0A2U1FMB2"/>
<protein>
    <submittedName>
        <fullName evidence="7">ATP-dependent Clp protease ATP-binding subunit ClpA</fullName>
    </submittedName>
</protein>
<dbReference type="SMART" id="SM01086">
    <property type="entry name" value="ClpB_D2-small"/>
    <property type="match status" value="1"/>
</dbReference>
<dbReference type="InterPro" id="IPR050130">
    <property type="entry name" value="ClpA_ClpB"/>
</dbReference>
<dbReference type="InterPro" id="IPR019489">
    <property type="entry name" value="Clp_ATPase_C"/>
</dbReference>
<dbReference type="GO" id="GO:0005524">
    <property type="term" value="F:ATP binding"/>
    <property type="evidence" value="ECO:0007669"/>
    <property type="project" value="UniProtKB-KW"/>
</dbReference>